<evidence type="ECO:0000256" key="3">
    <source>
        <dbReference type="ARBA" id="ARBA00022692"/>
    </source>
</evidence>
<feature type="transmembrane region" description="Helical" evidence="6">
    <location>
        <begin position="306"/>
        <end position="322"/>
    </location>
</feature>
<feature type="transmembrane region" description="Helical" evidence="6">
    <location>
        <begin position="270"/>
        <end position="294"/>
    </location>
</feature>
<dbReference type="AlphaFoldDB" id="A0A1Y3PY84"/>
<sequence>MTTHREGVWFFVHERVWLIAGFLAGVAIGYPLARTMAVWVLITAFISWVAWMLVRRRAALFLLFLAAFFAGLAYMSWVERTNQSAISSILQPAEERPPAGWADSVRPSYQVQVRGEILTSPKVDGDRVRFVLLVRELDWLGKTYRLREKVQITLRLEEQWEQQAAADLKPGHHLALPLTLRSPKTAANPGGFDYRRYLHEQRIHWLGEQTGIRAVQVISSEFSLRGLVDDGQKRLQFVVDELYDGEVAAFLKGLLVGERDAVAAQQADDFSALGIAHILAISGGHVAIVVALLLTSLQSIGVSRERSIGVTLCFLPVYALLTGMQPPVIRAVIMAALALLALRQHRPYDSLYALCMAALLMTVWDPYLLFQVSFQLSFLITFGIILWTDRLAQWMAVRPGWWNRPAVRYPLAMTLVAQLASFPLAITYFHEYSLLSTLANLIFVSLLSLIVLPLGYISLLIGLISPGGAFLLAGLNQKLSELVLAGTSQMAQWRLFATTWPTPSLYWIVVYFLLCAWLMALLPQKHWLPPVYEGRLAGRAARRLMHWRQVSPLLVVSLLAGWIVLAYLPHGTWERGVRVTFLDVGQGDAAIVETPQEVWLIDGGGQLKWEQEAWRERREAFDVGEDVVYPYLQHRGIRKIDVMVLTHGDADHVQGLKAVAERLPVRAVLVNGGPSTPAQAEVLEALRKREVPIYRAHRGLSWKSGEGIKWEVLHPPETERVENDNRHSIVMRLLAYGHEVLFTGDLDAEGERQLLSQGMLRPVEVLKVAHHGSDTSTTREWLAVLRPKLAVISVGEGNRYGHPSPEVLRRLEEAGIPVLRTDRDGAVVLRFFPQGKWQVQVVKGD</sequence>
<evidence type="ECO:0000313" key="8">
    <source>
        <dbReference type="EMBL" id="OUM89329.1"/>
    </source>
</evidence>
<evidence type="ECO:0000259" key="7">
    <source>
        <dbReference type="SMART" id="SM00849"/>
    </source>
</evidence>
<accession>A0A1Y3PY84</accession>
<dbReference type="NCBIfam" id="TIGR00360">
    <property type="entry name" value="ComEC_N-term"/>
    <property type="match status" value="1"/>
</dbReference>
<evidence type="ECO:0000256" key="5">
    <source>
        <dbReference type="ARBA" id="ARBA00023136"/>
    </source>
</evidence>
<dbReference type="GO" id="GO:0005886">
    <property type="term" value="C:plasma membrane"/>
    <property type="evidence" value="ECO:0007669"/>
    <property type="project" value="UniProtKB-SubCell"/>
</dbReference>
<dbReference type="PANTHER" id="PTHR30619">
    <property type="entry name" value="DNA INTERNALIZATION/COMPETENCE PROTEIN COMEC/REC2"/>
    <property type="match status" value="1"/>
</dbReference>
<feature type="transmembrane region" description="Helical" evidence="6">
    <location>
        <begin position="407"/>
        <end position="429"/>
    </location>
</feature>
<dbReference type="InterPro" id="IPR004797">
    <property type="entry name" value="Competence_ComEC/Rec2"/>
</dbReference>
<dbReference type="SMART" id="SM00849">
    <property type="entry name" value="Lactamase_B"/>
    <property type="match status" value="1"/>
</dbReference>
<evidence type="ECO:0000256" key="4">
    <source>
        <dbReference type="ARBA" id="ARBA00022989"/>
    </source>
</evidence>
<evidence type="ECO:0000256" key="6">
    <source>
        <dbReference type="SAM" id="Phobius"/>
    </source>
</evidence>
<feature type="transmembrane region" description="Helical" evidence="6">
    <location>
        <begin position="36"/>
        <end position="54"/>
    </location>
</feature>
<keyword evidence="5 6" id="KW-0472">Membrane</keyword>
<dbReference type="EMBL" id="LZRT01000045">
    <property type="protein sequence ID" value="OUM89329.1"/>
    <property type="molecule type" value="Genomic_DNA"/>
</dbReference>
<dbReference type="Gene3D" id="3.60.15.10">
    <property type="entry name" value="Ribonuclease Z/Hydroxyacylglutathione hydrolase-like"/>
    <property type="match status" value="1"/>
</dbReference>
<dbReference type="InterPro" id="IPR001279">
    <property type="entry name" value="Metallo-B-lactamas"/>
</dbReference>
<comment type="caution">
    <text evidence="8">The sequence shown here is derived from an EMBL/GenBank/DDBJ whole genome shotgun (WGS) entry which is preliminary data.</text>
</comment>
<dbReference type="PANTHER" id="PTHR30619:SF1">
    <property type="entry name" value="RECOMBINATION PROTEIN 2"/>
    <property type="match status" value="1"/>
</dbReference>
<evidence type="ECO:0000256" key="1">
    <source>
        <dbReference type="ARBA" id="ARBA00004651"/>
    </source>
</evidence>
<gene>
    <name evidence="8" type="ORF">BAA01_03670</name>
</gene>
<feature type="transmembrane region" description="Helical" evidence="6">
    <location>
        <begin position="504"/>
        <end position="522"/>
    </location>
</feature>
<feature type="transmembrane region" description="Helical" evidence="6">
    <location>
        <begin position="550"/>
        <end position="568"/>
    </location>
</feature>
<evidence type="ECO:0000313" key="9">
    <source>
        <dbReference type="Proteomes" id="UP000196475"/>
    </source>
</evidence>
<dbReference type="Pfam" id="PF13567">
    <property type="entry name" value="DUF4131"/>
    <property type="match status" value="1"/>
</dbReference>
<feature type="transmembrane region" description="Helical" evidence="6">
    <location>
        <begin position="441"/>
        <end position="464"/>
    </location>
</feature>
<dbReference type="InterPro" id="IPR025405">
    <property type="entry name" value="DUF4131"/>
</dbReference>
<dbReference type="InterPro" id="IPR052159">
    <property type="entry name" value="Competence_DNA_uptake"/>
</dbReference>
<feature type="transmembrane region" description="Helical" evidence="6">
    <location>
        <begin position="59"/>
        <end position="77"/>
    </location>
</feature>
<keyword evidence="2" id="KW-1003">Cell membrane</keyword>
<dbReference type="Proteomes" id="UP000196475">
    <property type="component" value="Unassembled WGS sequence"/>
</dbReference>
<dbReference type="InterPro" id="IPR036866">
    <property type="entry name" value="RibonucZ/Hydroxyglut_hydro"/>
</dbReference>
<keyword evidence="3 6" id="KW-0812">Transmembrane</keyword>
<name>A0A1Y3PY84_9BACI</name>
<dbReference type="GO" id="GO:0030420">
    <property type="term" value="P:establishment of competence for transformation"/>
    <property type="evidence" value="ECO:0007669"/>
    <property type="project" value="InterPro"/>
</dbReference>
<dbReference type="Pfam" id="PF03772">
    <property type="entry name" value="Competence"/>
    <property type="match status" value="1"/>
</dbReference>
<dbReference type="NCBIfam" id="TIGR00361">
    <property type="entry name" value="ComEC_Rec2"/>
    <property type="match status" value="1"/>
</dbReference>
<dbReference type="InterPro" id="IPR035681">
    <property type="entry name" value="ComA-like_MBL"/>
</dbReference>
<comment type="subcellular location">
    <subcellularLocation>
        <location evidence="1">Cell membrane</location>
        <topology evidence="1">Multi-pass membrane protein</topology>
    </subcellularLocation>
</comment>
<keyword evidence="4 6" id="KW-1133">Transmembrane helix</keyword>
<protein>
    <submittedName>
        <fullName evidence="8">DNA internalization-related competence protein ComEC/Rec2</fullName>
    </submittedName>
</protein>
<reference evidence="9" key="1">
    <citation type="submission" date="2016-06" db="EMBL/GenBank/DDBJ databases">
        <authorList>
            <person name="Nascimento L."/>
            <person name="Pereira R.V."/>
            <person name="Martins L.F."/>
            <person name="Quaggio R.B."/>
            <person name="Silva A.M."/>
            <person name="Setubal J.C."/>
        </authorList>
    </citation>
    <scope>NUCLEOTIDE SEQUENCE [LARGE SCALE GENOMIC DNA]</scope>
</reference>
<feature type="transmembrane region" description="Helical" evidence="6">
    <location>
        <begin position="7"/>
        <end position="30"/>
    </location>
</feature>
<dbReference type="InterPro" id="IPR004477">
    <property type="entry name" value="ComEC_N"/>
</dbReference>
<dbReference type="Pfam" id="PF00753">
    <property type="entry name" value="Lactamase_B"/>
    <property type="match status" value="1"/>
</dbReference>
<feature type="domain" description="Metallo-beta-lactamase" evidence="7">
    <location>
        <begin position="586"/>
        <end position="796"/>
    </location>
</feature>
<dbReference type="CDD" id="cd07731">
    <property type="entry name" value="ComA-like_MBL-fold"/>
    <property type="match status" value="1"/>
</dbReference>
<feature type="transmembrane region" description="Helical" evidence="6">
    <location>
        <begin position="366"/>
        <end position="387"/>
    </location>
</feature>
<proteinExistence type="predicted"/>
<organism evidence="8 9">
    <name type="scientific">Bacillus thermozeamaize</name>
    <dbReference type="NCBI Taxonomy" id="230954"/>
    <lineage>
        <taxon>Bacteria</taxon>
        <taxon>Bacillati</taxon>
        <taxon>Bacillota</taxon>
        <taxon>Bacilli</taxon>
        <taxon>Bacillales</taxon>
        <taxon>Bacillaceae</taxon>
        <taxon>Bacillus</taxon>
    </lineage>
</organism>
<dbReference type="SUPFAM" id="SSF56281">
    <property type="entry name" value="Metallo-hydrolase/oxidoreductase"/>
    <property type="match status" value="1"/>
</dbReference>
<evidence type="ECO:0000256" key="2">
    <source>
        <dbReference type="ARBA" id="ARBA00022475"/>
    </source>
</evidence>